<comment type="caution">
    <text evidence="1">The sequence shown here is derived from an EMBL/GenBank/DDBJ whole genome shotgun (WGS) entry which is preliminary data.</text>
</comment>
<sequence length="130" mass="15055">MVEDSHSTLRWFEFSPLHLSRRTRVLWLECKLGFYSFESDPSFAGSVMLYTEPIGYICMFWKSLVYKKESSVCNVTISAERVRGTVSHIGVLYLISEQFFPCEPDGGNCYASEHNLNQRIMREMLPKAII</sequence>
<name>A0ABU6SUA2_9FABA</name>
<protein>
    <submittedName>
        <fullName evidence="1">Uncharacterized protein</fullName>
    </submittedName>
</protein>
<reference evidence="1 2" key="1">
    <citation type="journal article" date="2023" name="Plants (Basel)">
        <title>Bridging the Gap: Combining Genomics and Transcriptomics Approaches to Understand Stylosanthes scabra, an Orphan Legume from the Brazilian Caatinga.</title>
        <authorList>
            <person name="Ferreira-Neto J.R.C."/>
            <person name="da Silva M.D."/>
            <person name="Binneck E."/>
            <person name="de Melo N.F."/>
            <person name="da Silva R.H."/>
            <person name="de Melo A.L.T.M."/>
            <person name="Pandolfi V."/>
            <person name="Bustamante F.O."/>
            <person name="Brasileiro-Vidal A.C."/>
            <person name="Benko-Iseppon A.M."/>
        </authorList>
    </citation>
    <scope>NUCLEOTIDE SEQUENCE [LARGE SCALE GENOMIC DNA]</scope>
    <source>
        <tissue evidence="1">Leaves</tissue>
    </source>
</reference>
<evidence type="ECO:0000313" key="2">
    <source>
        <dbReference type="Proteomes" id="UP001341840"/>
    </source>
</evidence>
<dbReference type="EMBL" id="JASCZI010061684">
    <property type="protein sequence ID" value="MED6139298.1"/>
    <property type="molecule type" value="Genomic_DNA"/>
</dbReference>
<dbReference type="Proteomes" id="UP001341840">
    <property type="component" value="Unassembled WGS sequence"/>
</dbReference>
<keyword evidence="2" id="KW-1185">Reference proteome</keyword>
<evidence type="ECO:0000313" key="1">
    <source>
        <dbReference type="EMBL" id="MED6139298.1"/>
    </source>
</evidence>
<organism evidence="1 2">
    <name type="scientific">Stylosanthes scabra</name>
    <dbReference type="NCBI Taxonomy" id="79078"/>
    <lineage>
        <taxon>Eukaryota</taxon>
        <taxon>Viridiplantae</taxon>
        <taxon>Streptophyta</taxon>
        <taxon>Embryophyta</taxon>
        <taxon>Tracheophyta</taxon>
        <taxon>Spermatophyta</taxon>
        <taxon>Magnoliopsida</taxon>
        <taxon>eudicotyledons</taxon>
        <taxon>Gunneridae</taxon>
        <taxon>Pentapetalae</taxon>
        <taxon>rosids</taxon>
        <taxon>fabids</taxon>
        <taxon>Fabales</taxon>
        <taxon>Fabaceae</taxon>
        <taxon>Papilionoideae</taxon>
        <taxon>50 kb inversion clade</taxon>
        <taxon>dalbergioids sensu lato</taxon>
        <taxon>Dalbergieae</taxon>
        <taxon>Pterocarpus clade</taxon>
        <taxon>Stylosanthes</taxon>
    </lineage>
</organism>
<proteinExistence type="predicted"/>
<gene>
    <name evidence="1" type="ORF">PIB30_082468</name>
</gene>
<accession>A0ABU6SUA2</accession>